<dbReference type="GO" id="GO:0019674">
    <property type="term" value="P:NAD+ metabolic process"/>
    <property type="evidence" value="ECO:0007669"/>
    <property type="project" value="InterPro"/>
</dbReference>
<evidence type="ECO:0000256" key="4">
    <source>
        <dbReference type="ARBA" id="ARBA00022777"/>
    </source>
</evidence>
<keyword evidence="9" id="KW-1185">Reference proteome</keyword>
<dbReference type="CTD" id="36339110"/>
<evidence type="ECO:0000256" key="6">
    <source>
        <dbReference type="ARBA" id="ARBA00023027"/>
    </source>
</evidence>
<dbReference type="GO" id="GO:0006741">
    <property type="term" value="P:NADP+ biosynthetic process"/>
    <property type="evidence" value="ECO:0007669"/>
    <property type="project" value="InterPro"/>
</dbReference>
<comment type="similarity">
    <text evidence="1">Belongs to the NAD kinase family.</text>
</comment>
<sequence length="409" mass="45199">MHRQHRSPSRFFVQQILCKISNLGEAAQVIEEREIQQSELWRSKSKRPDSRSRMHAVPSSLPLQPASPPVRVTANAAVTATRVTPQVSVFKVDPALFVPAADAGALPLPFFEKRKYLLVESIIKCGVKVDAVNYKEYDFKHAKTADLVVSVGGDGTFLTAAVRITEKDKPIIGINSNPVSRRFRQRIRLLVSTPSAQLIPLDTVTPRLFEPRAPHSRPSDEDGGEDPAVATLPPTYLLPVRVLNDVFISACLNTRVSRYEISVEEATPVTQKSSGLLVCTGTGSSSWYRSLHQVDVHLVARLLSLASDSHPDVTVAAEVAERFNRDLVFPPDSPLMAYSVREIITNHVFKFGSPRGFAKKLRVVSRMEDAYLCIDGWLALPFEDGDSVELSIHPDDALCVIDFHDSTLG</sequence>
<dbReference type="InterPro" id="IPR017438">
    <property type="entry name" value="ATP-NAD_kinase_N"/>
</dbReference>
<dbReference type="InterPro" id="IPR002504">
    <property type="entry name" value="NADK"/>
</dbReference>
<dbReference type="OrthoDB" id="185618at2759"/>
<feature type="region of interest" description="Disordered" evidence="7">
    <location>
        <begin position="209"/>
        <end position="228"/>
    </location>
</feature>
<dbReference type="InterPro" id="IPR016064">
    <property type="entry name" value="NAD/diacylglycerol_kinase_sf"/>
</dbReference>
<evidence type="ECO:0000256" key="5">
    <source>
        <dbReference type="ARBA" id="ARBA00022857"/>
    </source>
</evidence>
<evidence type="ECO:0000256" key="3">
    <source>
        <dbReference type="ARBA" id="ARBA00022679"/>
    </source>
</evidence>
<dbReference type="RefSeq" id="XP_024353045.1">
    <property type="nucleotide sequence ID" value="XM_024492644.1"/>
</dbReference>
<dbReference type="PANTHER" id="PTHR13158:SF5">
    <property type="entry name" value="NAD KINASE 2, MITOCHONDRIAL"/>
    <property type="match status" value="1"/>
</dbReference>
<dbReference type="OMA" id="YMIREMY"/>
<dbReference type="AlphaFoldDB" id="W6V633"/>
<keyword evidence="6" id="KW-0520">NAD</keyword>
<dbReference type="GeneID" id="36339110"/>
<keyword evidence="4" id="KW-0418">Kinase</keyword>
<comment type="caution">
    <text evidence="8">The sequence shown here is derived from an EMBL/GenBank/DDBJ whole genome shotgun (WGS) entry which is preliminary data.</text>
</comment>
<organism evidence="8 9">
    <name type="scientific">Echinococcus granulosus</name>
    <name type="common">Hydatid tapeworm</name>
    <dbReference type="NCBI Taxonomy" id="6210"/>
    <lineage>
        <taxon>Eukaryota</taxon>
        <taxon>Metazoa</taxon>
        <taxon>Spiralia</taxon>
        <taxon>Lophotrochozoa</taxon>
        <taxon>Platyhelminthes</taxon>
        <taxon>Cestoda</taxon>
        <taxon>Eucestoda</taxon>
        <taxon>Cyclophyllidea</taxon>
        <taxon>Taeniidae</taxon>
        <taxon>Echinococcus</taxon>
        <taxon>Echinococcus granulosus group</taxon>
    </lineage>
</organism>
<evidence type="ECO:0000256" key="1">
    <source>
        <dbReference type="ARBA" id="ARBA00010995"/>
    </source>
</evidence>
<evidence type="ECO:0000313" key="8">
    <source>
        <dbReference type="EMBL" id="EUB61849.1"/>
    </source>
</evidence>
<dbReference type="GO" id="GO:0005739">
    <property type="term" value="C:mitochondrion"/>
    <property type="evidence" value="ECO:0007669"/>
    <property type="project" value="TreeGrafter"/>
</dbReference>
<keyword evidence="3" id="KW-0808">Transferase</keyword>
<accession>W6V633</accession>
<dbReference type="KEGG" id="egl:EGR_03395"/>
<dbReference type="Gene3D" id="2.60.200.30">
    <property type="entry name" value="Probable inorganic polyphosphate/atp-NAD kinase, domain 2"/>
    <property type="match status" value="1"/>
</dbReference>
<dbReference type="Gene3D" id="3.40.50.10330">
    <property type="entry name" value="Probable inorganic polyphosphate/atp-NAD kinase, domain 1"/>
    <property type="match status" value="1"/>
</dbReference>
<dbReference type="Pfam" id="PF01513">
    <property type="entry name" value="NAD_kinase"/>
    <property type="match status" value="1"/>
</dbReference>
<protein>
    <recommendedName>
        <fullName evidence="2">NAD(+) kinase</fullName>
        <ecNumber evidence="2">2.7.1.23</ecNumber>
    </recommendedName>
</protein>
<keyword evidence="5" id="KW-0521">NADP</keyword>
<dbReference type="PANTHER" id="PTHR13158">
    <property type="match status" value="1"/>
</dbReference>
<evidence type="ECO:0000256" key="7">
    <source>
        <dbReference type="SAM" id="MobiDB-lite"/>
    </source>
</evidence>
<dbReference type="EC" id="2.7.1.23" evidence="2"/>
<dbReference type="SUPFAM" id="SSF111331">
    <property type="entry name" value="NAD kinase/diacylglycerol kinase-like"/>
    <property type="match status" value="1"/>
</dbReference>
<dbReference type="GO" id="GO:0003951">
    <property type="term" value="F:NAD+ kinase activity"/>
    <property type="evidence" value="ECO:0007669"/>
    <property type="project" value="UniProtKB-EC"/>
</dbReference>
<dbReference type="Proteomes" id="UP000019149">
    <property type="component" value="Unassembled WGS sequence"/>
</dbReference>
<evidence type="ECO:0000256" key="2">
    <source>
        <dbReference type="ARBA" id="ARBA00012120"/>
    </source>
</evidence>
<proteinExistence type="inferred from homology"/>
<feature type="region of interest" description="Disordered" evidence="7">
    <location>
        <begin position="40"/>
        <end position="62"/>
    </location>
</feature>
<dbReference type="EMBL" id="APAU02000017">
    <property type="protein sequence ID" value="EUB61849.1"/>
    <property type="molecule type" value="Genomic_DNA"/>
</dbReference>
<evidence type="ECO:0000313" key="9">
    <source>
        <dbReference type="Proteomes" id="UP000019149"/>
    </source>
</evidence>
<dbReference type="InterPro" id="IPR017437">
    <property type="entry name" value="ATP-NAD_kinase_PpnK-typ_C"/>
</dbReference>
<feature type="compositionally biased region" description="Basic and acidic residues" evidence="7">
    <location>
        <begin position="209"/>
        <end position="220"/>
    </location>
</feature>
<name>W6V633_ECHGR</name>
<dbReference type="STRING" id="6210.W6V633"/>
<reference evidence="8 9" key="1">
    <citation type="journal article" date="2013" name="Nat. Genet.">
        <title>The genome of the hydatid tapeworm Echinococcus granulosus.</title>
        <authorList>
            <person name="Zheng H."/>
            <person name="Zhang W."/>
            <person name="Zhang L."/>
            <person name="Zhang Z."/>
            <person name="Li J."/>
            <person name="Lu G."/>
            <person name="Zhu Y."/>
            <person name="Wang Y."/>
            <person name="Huang Y."/>
            <person name="Liu J."/>
            <person name="Kang H."/>
            <person name="Chen J."/>
            <person name="Wang L."/>
            <person name="Chen A."/>
            <person name="Yu S."/>
            <person name="Gao Z."/>
            <person name="Jin L."/>
            <person name="Gu W."/>
            <person name="Wang Z."/>
            <person name="Zhao L."/>
            <person name="Shi B."/>
            <person name="Wen H."/>
            <person name="Lin R."/>
            <person name="Jones M.K."/>
            <person name="Brejova B."/>
            <person name="Vinar T."/>
            <person name="Zhao G."/>
            <person name="McManus D.P."/>
            <person name="Chen Z."/>
            <person name="Zhou Y."/>
            <person name="Wang S."/>
        </authorList>
    </citation>
    <scope>NUCLEOTIDE SEQUENCE [LARGE SCALE GENOMIC DNA]</scope>
</reference>
<gene>
    <name evidence="8" type="ORF">EGR_03395</name>
</gene>